<dbReference type="Gene3D" id="2.10.70.10">
    <property type="entry name" value="Complement Module, domain 1"/>
    <property type="match status" value="1"/>
</dbReference>
<keyword evidence="2" id="KW-0732">Signal</keyword>
<feature type="domain" description="Link" evidence="8">
    <location>
        <begin position="258"/>
        <end position="353"/>
    </location>
</feature>
<dbReference type="KEGG" id="pvp:105288695"/>
<dbReference type="InterPro" id="IPR000436">
    <property type="entry name" value="Sushi_SCR_CCP_dom"/>
</dbReference>
<keyword evidence="9" id="KW-1185">Reference proteome</keyword>
<feature type="compositionally biased region" description="Basic and acidic residues" evidence="5">
    <location>
        <begin position="444"/>
        <end position="468"/>
    </location>
</feature>
<reference evidence="10" key="1">
    <citation type="submission" date="2025-08" db="UniProtKB">
        <authorList>
            <consortium name="RefSeq"/>
        </authorList>
    </citation>
    <scope>IDENTIFICATION</scope>
    <source>
        <tissue evidence="10">Kidney</tissue>
    </source>
</reference>
<proteinExistence type="predicted"/>
<keyword evidence="1 4" id="KW-0768">Sushi</keyword>
<dbReference type="OrthoDB" id="9936131at2759"/>
<dbReference type="CTD" id="26032"/>
<dbReference type="FunFam" id="2.10.70.10:FF:000050">
    <property type="entry name" value="sushi domain-containing protein 5"/>
    <property type="match status" value="1"/>
</dbReference>
<accession>A0A6P6C9W8</accession>
<dbReference type="GO" id="GO:0007155">
    <property type="term" value="P:cell adhesion"/>
    <property type="evidence" value="ECO:0007669"/>
    <property type="project" value="InterPro"/>
</dbReference>
<dbReference type="InterPro" id="IPR053298">
    <property type="entry name" value="Sushi_domain_protein"/>
</dbReference>
<dbReference type="Gene3D" id="3.10.100.10">
    <property type="entry name" value="Mannose-Binding Protein A, subunit A"/>
    <property type="match status" value="1"/>
</dbReference>
<dbReference type="SUPFAM" id="SSF56436">
    <property type="entry name" value="C-type lectin-like"/>
    <property type="match status" value="1"/>
</dbReference>
<keyword evidence="6" id="KW-0812">Transmembrane</keyword>
<evidence type="ECO:0000256" key="4">
    <source>
        <dbReference type="PROSITE-ProRule" id="PRU00302"/>
    </source>
</evidence>
<evidence type="ECO:0000259" key="8">
    <source>
        <dbReference type="PROSITE" id="PS50963"/>
    </source>
</evidence>
<dbReference type="GO" id="GO:0007219">
    <property type="term" value="P:Notch signaling pathway"/>
    <property type="evidence" value="ECO:0007669"/>
    <property type="project" value="TreeGrafter"/>
</dbReference>
<name>A0A6P6C9W8_PTEVA</name>
<keyword evidence="6" id="KW-0472">Membrane</keyword>
<feature type="region of interest" description="Disordered" evidence="5">
    <location>
        <begin position="444"/>
        <end position="477"/>
    </location>
</feature>
<dbReference type="AlphaFoldDB" id="A0A6P6C9W8"/>
<dbReference type="PANTHER" id="PTHR32493:SF0">
    <property type="entry name" value="SUSHI DOMAIN-CONTAINING PROTEIN 5"/>
    <property type="match status" value="1"/>
</dbReference>
<evidence type="ECO:0000313" key="10">
    <source>
        <dbReference type="RefSeq" id="XP_023384189.1"/>
    </source>
</evidence>
<dbReference type="InterPro" id="IPR016186">
    <property type="entry name" value="C-type_lectin-like/link_sf"/>
</dbReference>
<evidence type="ECO:0000256" key="3">
    <source>
        <dbReference type="ARBA" id="ARBA00023157"/>
    </source>
</evidence>
<evidence type="ECO:0000256" key="1">
    <source>
        <dbReference type="ARBA" id="ARBA00022659"/>
    </source>
</evidence>
<feature type="region of interest" description="Disordered" evidence="5">
    <location>
        <begin position="534"/>
        <end position="593"/>
    </location>
</feature>
<sequence length="852" mass="91263">MVNSQNASSDAMESCITSSITKKLIRSKNNKARDSCAYVLLYVPLPRRRRQLDSQETEARVKYPIFNGPRGGVRPLRPRRPSVEGPLGRRGFPAAGSLLPLPRGALTLGPGRALGARCPAQPLLARRPPGAQHEGGAGLQPPPRRHGQDPREFGPPALRLRRPQPPGLSALLPLGAPGAKPATREQSAASRAQRAQSSGARWAMAQAAPIAARALTRARQPVDAGTMAAEGPGPRARLWAAALLLLGLPRLSVRADGKLFVLESRNGSQGLELEAARLSCKSRGAHLVSAEELRRVVQDCAFAVCTTGWLADGSLGTTVCGKGSGEQQITRAVDVKIESNPAPGGTYNALCIKDEEKPCGDPPSFPHTILQGRTGLEMGDELLYVCAPGHVTGHRESAFTLLCNSCGEWYGLVQACGKDEAEAHIDYEDNFPDDRSVSFREIMEDSRTEAEEDRGQGEASEETPKQDHLVSVSAGREDTAQDTAFVPTTGLPHAGSSVPTDLPGWILNQKYLFWLPAATFHKLELEKEMDDHTKKQFPAGDNHSGITSAPGEPETKGIYGSTDGPSGPHMGKNDSKAGDPMVSSSDGSWLDGYPVTDGAWKKIETEEAEEEEDGDRGDGSVGLEECVLFTPHQPVLVEVKKPRSSTLTPSEDTTHTSVLPSQTLDVEALAFRPKSVSETEGPSMADGDLTRYQSTVPWRFAPEKSSMATLPDEPTSSPIATVTTTVPKVPNHGPSTLVAATQTPVEATAPEVQDNFPYLLSDDFLGQEGPGPGASEELLSTLEPCVGDECPSLSRGPIIATVVTVLCLLLLLAGVGAVWGYRKCQHKSSVYKLNVGQRQARHYHQQIEMEKV</sequence>
<evidence type="ECO:0000256" key="2">
    <source>
        <dbReference type="ARBA" id="ARBA00022729"/>
    </source>
</evidence>
<dbReference type="PANTHER" id="PTHR32493">
    <property type="entry name" value="SUSHI DOMAIN-CONTAINING PROTEIN 5"/>
    <property type="match status" value="1"/>
</dbReference>
<organism evidence="9 10">
    <name type="scientific">Pteropus vampyrus</name>
    <name type="common">Large flying fox</name>
    <dbReference type="NCBI Taxonomy" id="132908"/>
    <lineage>
        <taxon>Eukaryota</taxon>
        <taxon>Metazoa</taxon>
        <taxon>Chordata</taxon>
        <taxon>Craniata</taxon>
        <taxon>Vertebrata</taxon>
        <taxon>Euteleostomi</taxon>
        <taxon>Mammalia</taxon>
        <taxon>Eutheria</taxon>
        <taxon>Laurasiatheria</taxon>
        <taxon>Chiroptera</taxon>
        <taxon>Yinpterochiroptera</taxon>
        <taxon>Pteropodoidea</taxon>
        <taxon>Pteropodidae</taxon>
        <taxon>Pteropodinae</taxon>
        <taxon>Pteropus</taxon>
    </lineage>
</organism>
<feature type="region of interest" description="Disordered" evidence="5">
    <location>
        <begin position="123"/>
        <end position="200"/>
    </location>
</feature>
<gene>
    <name evidence="10" type="primary">SUSD5</name>
</gene>
<dbReference type="PROSITE" id="PS50963">
    <property type="entry name" value="LINK_2"/>
    <property type="match status" value="1"/>
</dbReference>
<feature type="domain" description="Sushi" evidence="7">
    <location>
        <begin position="357"/>
        <end position="418"/>
    </location>
</feature>
<feature type="region of interest" description="Disordered" evidence="5">
    <location>
        <begin position="70"/>
        <end position="89"/>
    </location>
</feature>
<evidence type="ECO:0000313" key="9">
    <source>
        <dbReference type="Proteomes" id="UP000515202"/>
    </source>
</evidence>
<comment type="caution">
    <text evidence="4">Lacks conserved residue(s) required for the propagation of feature annotation.</text>
</comment>
<feature type="compositionally biased region" description="Low complexity" evidence="5">
    <location>
        <begin position="167"/>
        <end position="200"/>
    </location>
</feature>
<feature type="transmembrane region" description="Helical" evidence="6">
    <location>
        <begin position="798"/>
        <end position="821"/>
    </location>
</feature>
<dbReference type="FunFam" id="3.10.100.10:FF:000058">
    <property type="entry name" value="Sushi domain-containing protein 5"/>
    <property type="match status" value="1"/>
</dbReference>
<keyword evidence="3" id="KW-1015">Disulfide bond</keyword>
<evidence type="ECO:0000256" key="5">
    <source>
        <dbReference type="SAM" id="MobiDB-lite"/>
    </source>
</evidence>
<dbReference type="GO" id="GO:0005540">
    <property type="term" value="F:hyaluronic acid binding"/>
    <property type="evidence" value="ECO:0007669"/>
    <property type="project" value="InterPro"/>
</dbReference>
<dbReference type="GeneID" id="105288695"/>
<keyword evidence="6" id="KW-1133">Transmembrane helix</keyword>
<protein>
    <submittedName>
        <fullName evidence="10">Sushi domain-containing protein 5</fullName>
    </submittedName>
</protein>
<dbReference type="InterPro" id="IPR035976">
    <property type="entry name" value="Sushi/SCR/CCP_sf"/>
</dbReference>
<evidence type="ECO:0000259" key="7">
    <source>
        <dbReference type="PROSITE" id="PS50923"/>
    </source>
</evidence>
<dbReference type="PROSITE" id="PS50923">
    <property type="entry name" value="SUSHI"/>
    <property type="match status" value="1"/>
</dbReference>
<evidence type="ECO:0000256" key="6">
    <source>
        <dbReference type="SAM" id="Phobius"/>
    </source>
</evidence>
<dbReference type="InterPro" id="IPR016187">
    <property type="entry name" value="CTDL_fold"/>
</dbReference>
<dbReference type="RefSeq" id="XP_023384189.1">
    <property type="nucleotide sequence ID" value="XM_023528421.1"/>
</dbReference>
<dbReference type="Proteomes" id="UP000515202">
    <property type="component" value="Unplaced"/>
</dbReference>
<dbReference type="SMART" id="SM00445">
    <property type="entry name" value="LINK"/>
    <property type="match status" value="1"/>
</dbReference>
<dbReference type="Pfam" id="PF00084">
    <property type="entry name" value="Sushi"/>
    <property type="match status" value="1"/>
</dbReference>
<dbReference type="Pfam" id="PF00193">
    <property type="entry name" value="Xlink"/>
    <property type="match status" value="1"/>
</dbReference>
<dbReference type="InterPro" id="IPR000538">
    <property type="entry name" value="Link_dom"/>
</dbReference>
<dbReference type="SUPFAM" id="SSF57535">
    <property type="entry name" value="Complement control module/SCR domain"/>
    <property type="match status" value="1"/>
</dbReference>